<reference evidence="10 11" key="1">
    <citation type="submission" date="2024-06" db="EMBL/GenBank/DDBJ databases">
        <title>The Natural Products Discovery Center: Release of the First 8490 Sequenced Strains for Exploring Actinobacteria Biosynthetic Diversity.</title>
        <authorList>
            <person name="Kalkreuter E."/>
            <person name="Kautsar S.A."/>
            <person name="Yang D."/>
            <person name="Bader C.D."/>
            <person name="Teijaro C.N."/>
            <person name="Fluegel L."/>
            <person name="Davis C.M."/>
            <person name="Simpson J.R."/>
            <person name="Lauterbach L."/>
            <person name="Steele A.D."/>
            <person name="Gui C."/>
            <person name="Meng S."/>
            <person name="Li G."/>
            <person name="Viehrig K."/>
            <person name="Ye F."/>
            <person name="Su P."/>
            <person name="Kiefer A.F."/>
            <person name="Nichols A."/>
            <person name="Cepeda A.J."/>
            <person name="Yan W."/>
            <person name="Fan B."/>
            <person name="Jiang Y."/>
            <person name="Adhikari A."/>
            <person name="Zheng C.-J."/>
            <person name="Schuster L."/>
            <person name="Cowan T.M."/>
            <person name="Smanski M.J."/>
            <person name="Chevrette M.G."/>
            <person name="De Carvalho L.P.S."/>
            <person name="Shen B."/>
        </authorList>
    </citation>
    <scope>NUCLEOTIDE SEQUENCE [LARGE SCALE GENOMIC DNA]</scope>
    <source>
        <strain evidence="10 11">NPDC050100</strain>
    </source>
</reference>
<evidence type="ECO:0000256" key="8">
    <source>
        <dbReference type="ARBA" id="ARBA00048090"/>
    </source>
</evidence>
<comment type="pathway">
    <text evidence="1">Carbohydrate acid metabolism.</text>
</comment>
<sequence>MGVTGAGKTTVGHALAEALGADYADADAFHSEGNVAKMSAGEPLDDSDREPWLGAVGDWLAARGPAGGVVSCSALKRSYRDILRERDPGVWFLHLAGPADVAAARVGEREGHFMPVSLVTAQYAALEPLAGDEPGLTVEFVLPPGRIVERALSALDAPQAETTKEVV</sequence>
<dbReference type="InterPro" id="IPR031322">
    <property type="entry name" value="Shikimate/glucono_kinase"/>
</dbReference>
<dbReference type="CDD" id="cd02021">
    <property type="entry name" value="GntK"/>
    <property type="match status" value="1"/>
</dbReference>
<evidence type="ECO:0000256" key="2">
    <source>
        <dbReference type="ARBA" id="ARBA00008420"/>
    </source>
</evidence>
<dbReference type="Gene3D" id="3.40.50.300">
    <property type="entry name" value="P-loop containing nucleotide triphosphate hydrolases"/>
    <property type="match status" value="1"/>
</dbReference>
<dbReference type="PANTHER" id="PTHR43442">
    <property type="entry name" value="GLUCONOKINASE-RELATED"/>
    <property type="match status" value="1"/>
</dbReference>
<dbReference type="Pfam" id="PF01202">
    <property type="entry name" value="SKI"/>
    <property type="match status" value="1"/>
</dbReference>
<keyword evidence="11" id="KW-1185">Reference proteome</keyword>
<evidence type="ECO:0000256" key="9">
    <source>
        <dbReference type="RuleBase" id="RU363066"/>
    </source>
</evidence>
<dbReference type="EMBL" id="JBFALK010000033">
    <property type="protein sequence ID" value="MEV0974682.1"/>
    <property type="molecule type" value="Genomic_DNA"/>
</dbReference>
<evidence type="ECO:0000313" key="10">
    <source>
        <dbReference type="EMBL" id="MEV0974682.1"/>
    </source>
</evidence>
<comment type="similarity">
    <text evidence="2 9">Belongs to the gluconokinase GntK/GntV family.</text>
</comment>
<keyword evidence="5 9" id="KW-0547">Nucleotide-binding</keyword>
<dbReference type="InterPro" id="IPR027417">
    <property type="entry name" value="P-loop_NTPase"/>
</dbReference>
<evidence type="ECO:0000256" key="5">
    <source>
        <dbReference type="ARBA" id="ARBA00022741"/>
    </source>
</evidence>
<dbReference type="GO" id="GO:0046316">
    <property type="term" value="F:gluconokinase activity"/>
    <property type="evidence" value="ECO:0007669"/>
    <property type="project" value="UniProtKB-EC"/>
</dbReference>
<proteinExistence type="inferred from homology"/>
<keyword evidence="6 9" id="KW-0418">Kinase</keyword>
<evidence type="ECO:0000256" key="4">
    <source>
        <dbReference type="ARBA" id="ARBA00022679"/>
    </source>
</evidence>
<accession>A0ABV3GTT3</accession>
<keyword evidence="7 9" id="KW-0067">ATP-binding</keyword>
<name>A0ABV3GTT3_MICGL</name>
<evidence type="ECO:0000256" key="1">
    <source>
        <dbReference type="ARBA" id="ARBA00004761"/>
    </source>
</evidence>
<evidence type="ECO:0000256" key="3">
    <source>
        <dbReference type="ARBA" id="ARBA00012054"/>
    </source>
</evidence>
<keyword evidence="4 9" id="KW-0808">Transferase</keyword>
<evidence type="ECO:0000256" key="7">
    <source>
        <dbReference type="ARBA" id="ARBA00022840"/>
    </source>
</evidence>
<evidence type="ECO:0000313" key="11">
    <source>
        <dbReference type="Proteomes" id="UP001551675"/>
    </source>
</evidence>
<dbReference type="Proteomes" id="UP001551675">
    <property type="component" value="Unassembled WGS sequence"/>
</dbReference>
<dbReference type="PANTHER" id="PTHR43442:SF3">
    <property type="entry name" value="GLUCONOKINASE-RELATED"/>
    <property type="match status" value="1"/>
</dbReference>
<gene>
    <name evidence="10" type="ORF">AB0I59_39340</name>
</gene>
<organism evidence="10 11">
    <name type="scientific">Microtetraspora glauca</name>
    <dbReference type="NCBI Taxonomy" id="1996"/>
    <lineage>
        <taxon>Bacteria</taxon>
        <taxon>Bacillati</taxon>
        <taxon>Actinomycetota</taxon>
        <taxon>Actinomycetes</taxon>
        <taxon>Streptosporangiales</taxon>
        <taxon>Streptosporangiaceae</taxon>
        <taxon>Microtetraspora</taxon>
    </lineage>
</organism>
<comment type="caution">
    <text evidence="10">The sequence shown here is derived from an EMBL/GenBank/DDBJ whole genome shotgun (WGS) entry which is preliminary data.</text>
</comment>
<dbReference type="RefSeq" id="WP_061261565.1">
    <property type="nucleotide sequence ID" value="NZ_JBFALK010000033.1"/>
</dbReference>
<dbReference type="NCBIfam" id="TIGR01313">
    <property type="entry name" value="therm_gnt_kin"/>
    <property type="match status" value="1"/>
</dbReference>
<dbReference type="SUPFAM" id="SSF52540">
    <property type="entry name" value="P-loop containing nucleoside triphosphate hydrolases"/>
    <property type="match status" value="1"/>
</dbReference>
<dbReference type="EC" id="2.7.1.12" evidence="3 9"/>
<dbReference type="InterPro" id="IPR006001">
    <property type="entry name" value="Therm_gnt_kin"/>
</dbReference>
<comment type="catalytic activity">
    <reaction evidence="8 9">
        <text>D-gluconate + ATP = 6-phospho-D-gluconate + ADP + H(+)</text>
        <dbReference type="Rhea" id="RHEA:19433"/>
        <dbReference type="ChEBI" id="CHEBI:15378"/>
        <dbReference type="ChEBI" id="CHEBI:18391"/>
        <dbReference type="ChEBI" id="CHEBI:30616"/>
        <dbReference type="ChEBI" id="CHEBI:58759"/>
        <dbReference type="ChEBI" id="CHEBI:456216"/>
        <dbReference type="EC" id="2.7.1.12"/>
    </reaction>
</comment>
<protein>
    <recommendedName>
        <fullName evidence="3 9">Gluconokinase</fullName>
        <ecNumber evidence="3 9">2.7.1.12</ecNumber>
    </recommendedName>
</protein>
<evidence type="ECO:0000256" key="6">
    <source>
        <dbReference type="ARBA" id="ARBA00022777"/>
    </source>
</evidence>